<dbReference type="GO" id="GO:0051604">
    <property type="term" value="P:protein maturation"/>
    <property type="evidence" value="ECO:0007669"/>
    <property type="project" value="TreeGrafter"/>
</dbReference>
<dbReference type="NCBIfam" id="TIGR00075">
    <property type="entry name" value="hypD"/>
    <property type="match status" value="1"/>
</dbReference>
<evidence type="ECO:0000256" key="3">
    <source>
        <dbReference type="ARBA" id="ARBA00023004"/>
    </source>
</evidence>
<evidence type="ECO:0000313" key="5">
    <source>
        <dbReference type="Proteomes" id="UP000501253"/>
    </source>
</evidence>
<dbReference type="RefSeq" id="WP_168719203.1">
    <property type="nucleotide sequence ID" value="NZ_CP042909.1"/>
</dbReference>
<keyword evidence="3" id="KW-0408">Iron</keyword>
<keyword evidence="5" id="KW-1185">Reference proteome</keyword>
<comment type="similarity">
    <text evidence="1">Belongs to the HypD family.</text>
</comment>
<dbReference type="Proteomes" id="UP000501253">
    <property type="component" value="Chromosome"/>
</dbReference>
<sequence length="341" mass="37352">MARVYRFMEVCGTHTVNFFRFGLRKLLPPEVELVSGPGCPVCVMPPEEVDFLVEVARKPGVVVCAFGDLLKVPGSKGSLREVRAQGGGVRLIYSPMEAVHLAASEPEKKIVLAGVGFETTAPAHAVALLEARKRRLRNFFFFSALRIMPPPLRALLSDPELALDGLLLPGHVSAVIGSRPYTFIAEEFGLPGVITGFEPRDMLEGLARLLELARSGRPTIEIQYRRVVTPEGNPWGKRLLKEVFRPVDGRWRGLGLIPGSKLALAPDFEEFSAEKTFSLEPKPLPEPPGCACGKILRGQKRPPECPLFGKRCTPETPYGPCMVSSEGACAAYFRFAESENP</sequence>
<evidence type="ECO:0000256" key="2">
    <source>
        <dbReference type="ARBA" id="ARBA00022723"/>
    </source>
</evidence>
<dbReference type="InterPro" id="IPR042244">
    <property type="entry name" value="HypD_2_sf"/>
</dbReference>
<dbReference type="InterPro" id="IPR042243">
    <property type="entry name" value="HypD_1"/>
</dbReference>
<gene>
    <name evidence="4" type="primary">hypD</name>
    <name evidence="4" type="ORF">FVE67_03110</name>
</gene>
<dbReference type="KEGG" id="tmai:FVE67_03110"/>
<organism evidence="4 5">
    <name type="scientific">Thermosulfurimonas marina</name>
    <dbReference type="NCBI Taxonomy" id="2047767"/>
    <lineage>
        <taxon>Bacteria</taxon>
        <taxon>Pseudomonadati</taxon>
        <taxon>Thermodesulfobacteriota</taxon>
        <taxon>Thermodesulfobacteria</taxon>
        <taxon>Thermodesulfobacteriales</taxon>
        <taxon>Thermodesulfobacteriaceae</taxon>
        <taxon>Thermosulfurimonas</taxon>
    </lineage>
</organism>
<name>A0A6H1WRK1_9BACT</name>
<dbReference type="PANTHER" id="PTHR30149">
    <property type="entry name" value="HYDROGENASE PROTEIN ASSEMBLY PROTEIN HYPD"/>
    <property type="match status" value="1"/>
</dbReference>
<dbReference type="AlphaFoldDB" id="A0A6H1WRK1"/>
<keyword evidence="2" id="KW-0479">Metal-binding</keyword>
<protein>
    <submittedName>
        <fullName evidence="4">Hydrogenase formation protein HypD</fullName>
    </submittedName>
</protein>
<dbReference type="Gene3D" id="3.40.50.11750">
    <property type="entry name" value="HypD, alpha/beta domain 1"/>
    <property type="match status" value="2"/>
</dbReference>
<dbReference type="Pfam" id="PF01924">
    <property type="entry name" value="HypD"/>
    <property type="match status" value="1"/>
</dbReference>
<dbReference type="EMBL" id="CP042909">
    <property type="protein sequence ID" value="QJA05847.1"/>
    <property type="molecule type" value="Genomic_DNA"/>
</dbReference>
<accession>A0A6H1WRK1</accession>
<dbReference type="InterPro" id="IPR002780">
    <property type="entry name" value="Hyd_form_HypD"/>
</dbReference>
<proteinExistence type="inferred from homology"/>
<dbReference type="GO" id="GO:0005506">
    <property type="term" value="F:iron ion binding"/>
    <property type="evidence" value="ECO:0007669"/>
    <property type="project" value="TreeGrafter"/>
</dbReference>
<dbReference type="PANTHER" id="PTHR30149:SF0">
    <property type="entry name" value="HYDROGENASE MATURATION FACTOR HYPD"/>
    <property type="match status" value="1"/>
</dbReference>
<dbReference type="Gene3D" id="6.10.20.100">
    <property type="match status" value="1"/>
</dbReference>
<reference evidence="4 5" key="1">
    <citation type="submission" date="2019-08" db="EMBL/GenBank/DDBJ databases">
        <title>Complete genome sequence of Thermosulfurimonas marina SU872T, an anaerobic thermophilic chemolithoautotrophic bacterium isolated from a shallow marine hydrothermal vent.</title>
        <authorList>
            <person name="Allioux M."/>
            <person name="Jebbar M."/>
            <person name="Slobodkina G."/>
            <person name="Slobodkin A."/>
            <person name="Moalic Y."/>
            <person name="Frolova A."/>
            <person name="Shao Z."/>
            <person name="Alain K."/>
        </authorList>
    </citation>
    <scope>NUCLEOTIDE SEQUENCE [LARGE SCALE GENOMIC DNA]</scope>
    <source>
        <strain evidence="4 5">SU872</strain>
    </source>
</reference>
<dbReference type="GO" id="GO:0070025">
    <property type="term" value="F:carbon monoxide binding"/>
    <property type="evidence" value="ECO:0007669"/>
    <property type="project" value="TreeGrafter"/>
</dbReference>
<dbReference type="GO" id="GO:0051539">
    <property type="term" value="F:4 iron, 4 sulfur cluster binding"/>
    <property type="evidence" value="ECO:0007669"/>
    <property type="project" value="TreeGrafter"/>
</dbReference>
<evidence type="ECO:0000313" key="4">
    <source>
        <dbReference type="EMBL" id="QJA05847.1"/>
    </source>
</evidence>
<dbReference type="PIRSF" id="PIRSF005622">
    <property type="entry name" value="Hydrgn_mat_hypD"/>
    <property type="match status" value="1"/>
</dbReference>
<evidence type="ECO:0000256" key="1">
    <source>
        <dbReference type="ARBA" id="ARBA00007888"/>
    </source>
</evidence>